<evidence type="ECO:0000313" key="1">
    <source>
        <dbReference type="EMBL" id="WMV15786.1"/>
    </source>
</evidence>
<evidence type="ECO:0000313" key="2">
    <source>
        <dbReference type="Proteomes" id="UP001234989"/>
    </source>
</evidence>
<reference evidence="1" key="1">
    <citation type="submission" date="2023-08" db="EMBL/GenBank/DDBJ databases">
        <title>A de novo genome assembly of Solanum verrucosum Schlechtendal, a Mexican diploid species geographically isolated from the other diploid A-genome species in potato relatives.</title>
        <authorList>
            <person name="Hosaka K."/>
        </authorList>
    </citation>
    <scope>NUCLEOTIDE SEQUENCE</scope>
    <source>
        <tissue evidence="1">Young leaves</tissue>
    </source>
</reference>
<dbReference type="Proteomes" id="UP001234989">
    <property type="component" value="Chromosome 2"/>
</dbReference>
<feature type="non-terminal residue" evidence="1">
    <location>
        <position position="1"/>
    </location>
</feature>
<accession>A0AAF0TE76</accession>
<sequence>IPNVSNCWPIGYTCEVDTEGVSSAKCDINDSISGLSSASFQNRHLIPNLSIMKMEFFILLCEHQLLLSSFLNQFIWFFVGDLDGALSVCLNSWSNGFRGEFLPSL</sequence>
<proteinExistence type="predicted"/>
<dbReference type="EMBL" id="CP133613">
    <property type="protein sequence ID" value="WMV15786.1"/>
    <property type="molecule type" value="Genomic_DNA"/>
</dbReference>
<keyword evidence="2" id="KW-1185">Reference proteome</keyword>
<gene>
    <name evidence="1" type="ORF">MTR67_009171</name>
</gene>
<organism evidence="1 2">
    <name type="scientific">Solanum verrucosum</name>
    <dbReference type="NCBI Taxonomy" id="315347"/>
    <lineage>
        <taxon>Eukaryota</taxon>
        <taxon>Viridiplantae</taxon>
        <taxon>Streptophyta</taxon>
        <taxon>Embryophyta</taxon>
        <taxon>Tracheophyta</taxon>
        <taxon>Spermatophyta</taxon>
        <taxon>Magnoliopsida</taxon>
        <taxon>eudicotyledons</taxon>
        <taxon>Gunneridae</taxon>
        <taxon>Pentapetalae</taxon>
        <taxon>asterids</taxon>
        <taxon>lamiids</taxon>
        <taxon>Solanales</taxon>
        <taxon>Solanaceae</taxon>
        <taxon>Solanoideae</taxon>
        <taxon>Solaneae</taxon>
        <taxon>Solanum</taxon>
    </lineage>
</organism>
<name>A0AAF0TE76_SOLVR</name>
<dbReference type="AlphaFoldDB" id="A0AAF0TE76"/>
<protein>
    <submittedName>
        <fullName evidence="1">Uncharacterized protein</fullName>
    </submittedName>
</protein>